<comment type="caution">
    <text evidence="3">The sequence shown here is derived from an EMBL/GenBank/DDBJ whole genome shotgun (WGS) entry which is preliminary data.</text>
</comment>
<feature type="domain" description="F-box/LRR-repeat protein 15-like leucin rich repeat" evidence="2">
    <location>
        <begin position="496"/>
        <end position="660"/>
    </location>
</feature>
<dbReference type="Proteomes" id="UP001420932">
    <property type="component" value="Unassembled WGS sequence"/>
</dbReference>
<dbReference type="InterPro" id="IPR057207">
    <property type="entry name" value="FBXL15_LRR"/>
</dbReference>
<dbReference type="PANTHER" id="PTHR13318:SF101">
    <property type="entry name" value="F-BOX_LRR PROTEIN"/>
    <property type="match status" value="1"/>
</dbReference>
<evidence type="ECO:0000259" key="2">
    <source>
        <dbReference type="Pfam" id="PF25372"/>
    </source>
</evidence>
<dbReference type="GO" id="GO:0019005">
    <property type="term" value="C:SCF ubiquitin ligase complex"/>
    <property type="evidence" value="ECO:0007669"/>
    <property type="project" value="TreeGrafter"/>
</dbReference>
<gene>
    <name evidence="3" type="ORF">Syun_030821</name>
</gene>
<dbReference type="Pfam" id="PF25372">
    <property type="entry name" value="DUF7885"/>
    <property type="match status" value="1"/>
</dbReference>
<dbReference type="GO" id="GO:0031146">
    <property type="term" value="P:SCF-dependent proteasomal ubiquitin-dependent protein catabolic process"/>
    <property type="evidence" value="ECO:0007669"/>
    <property type="project" value="TreeGrafter"/>
</dbReference>
<dbReference type="SUPFAM" id="SSF52047">
    <property type="entry name" value="RNI-like"/>
    <property type="match status" value="1"/>
</dbReference>
<accession>A0AAP0DZE7</accession>
<feature type="compositionally biased region" description="Acidic residues" evidence="1">
    <location>
        <begin position="117"/>
        <end position="126"/>
    </location>
</feature>
<reference evidence="3 4" key="1">
    <citation type="submission" date="2024-01" db="EMBL/GenBank/DDBJ databases">
        <title>Genome assemblies of Stephania.</title>
        <authorList>
            <person name="Yang L."/>
        </authorList>
    </citation>
    <scope>NUCLEOTIDE SEQUENCE [LARGE SCALE GENOMIC DNA]</scope>
    <source>
        <strain evidence="3">YNDBR</strain>
        <tissue evidence="3">Leaf</tissue>
    </source>
</reference>
<proteinExistence type="predicted"/>
<dbReference type="EMBL" id="JBBNAF010000053">
    <property type="protein sequence ID" value="KAK9081497.1"/>
    <property type="molecule type" value="Genomic_DNA"/>
</dbReference>
<dbReference type="SMART" id="SM00367">
    <property type="entry name" value="LRR_CC"/>
    <property type="match status" value="6"/>
</dbReference>
<dbReference type="PANTHER" id="PTHR13318">
    <property type="entry name" value="PARTNER OF PAIRED, ISOFORM B-RELATED"/>
    <property type="match status" value="1"/>
</dbReference>
<name>A0AAP0DZE7_9MAGN</name>
<dbReference type="InterPro" id="IPR032675">
    <property type="entry name" value="LRR_dom_sf"/>
</dbReference>
<dbReference type="Gene3D" id="3.80.10.10">
    <property type="entry name" value="Ribonuclease Inhibitor"/>
    <property type="match status" value="1"/>
</dbReference>
<protein>
    <recommendedName>
        <fullName evidence="2">F-box/LRR-repeat protein 15-like leucin rich repeat domain-containing protein</fullName>
    </recommendedName>
</protein>
<feature type="compositionally biased region" description="Basic residues" evidence="1">
    <location>
        <begin position="56"/>
        <end position="69"/>
    </location>
</feature>
<organism evidence="3 4">
    <name type="scientific">Stephania yunnanensis</name>
    <dbReference type="NCBI Taxonomy" id="152371"/>
    <lineage>
        <taxon>Eukaryota</taxon>
        <taxon>Viridiplantae</taxon>
        <taxon>Streptophyta</taxon>
        <taxon>Embryophyta</taxon>
        <taxon>Tracheophyta</taxon>
        <taxon>Spermatophyta</taxon>
        <taxon>Magnoliopsida</taxon>
        <taxon>Ranunculales</taxon>
        <taxon>Menispermaceae</taxon>
        <taxon>Menispermoideae</taxon>
        <taxon>Cissampelideae</taxon>
        <taxon>Stephania</taxon>
    </lineage>
</organism>
<dbReference type="AlphaFoldDB" id="A0AAP0DZE7"/>
<keyword evidence="4" id="KW-1185">Reference proteome</keyword>
<evidence type="ECO:0000313" key="4">
    <source>
        <dbReference type="Proteomes" id="UP001420932"/>
    </source>
</evidence>
<sequence length="748" mass="83344">MTISPSRETNPNPQPPKTPQNPQFSPRTDDQETFDDDQNQSKTPKKSPKPASNQRKPSHSPRRSARLKSRVLDDKDDGGGGGGGGGGSEKKRKFRVLGGSDSAEETGVVGSALDWNVGEEIDDEGASEGGSAKGRKQRTRGSSDNGSCFMELKDGIEDKDDLVCGERRHSREDLVCGERRHSREEKGKGVMTEESETLIAKDLLSLDFDYMEQDAELLVATFFGMRREMIEKARKKIAIWMVREKAENMKEMKEKFKKSARERAERFALGLDGGRRTAQPNISTSYKNKPTLLKIEWTPSNDRRRNCLVPSLLYLSASVLAKYSKFVSSFDGIPDLAKNIISQMLCQLLRDSQSMNDHVVELVFRGSPTERMKGRVRWLRNKKKNTLAKSENSMPSLVSISLRGALHLSDDGLASLISSAPRLESINLGQCYLLTTSGISNMLVSLGSSVKELYLDDCHDIEAMLILPDLMELQNLEVLSLKSINTVCDYFVDGLVSSCGQTIKELFLANCSELTDDAVGTIAAFCCGLRSLDICNMYKLTDVAIDYLIHGFRSMEVLKLGCNSFSDEAIAALIKASGKSLVELSLNKLTKVGPSTAISISRRCSRNLQFLDLSWCRNLTDDAMGIIADNCMSLRLLKLFGCTQITRRFINRHSNPFVRILGLPMTPLLEHLNIADRHYGPLHYTQHSMKRQTFFCSEISSPVFVTYNLNCSFSIKLKEDGHLADASTEFSQCSLIVFFDKSDRLDTL</sequence>
<evidence type="ECO:0000313" key="3">
    <source>
        <dbReference type="EMBL" id="KAK9081497.1"/>
    </source>
</evidence>
<feature type="region of interest" description="Disordered" evidence="1">
    <location>
        <begin position="1"/>
        <end position="149"/>
    </location>
</feature>
<evidence type="ECO:0000256" key="1">
    <source>
        <dbReference type="SAM" id="MobiDB-lite"/>
    </source>
</evidence>
<dbReference type="InterPro" id="IPR006553">
    <property type="entry name" value="Leu-rich_rpt_Cys-con_subtyp"/>
</dbReference>